<evidence type="ECO:0000256" key="1">
    <source>
        <dbReference type="SAM" id="MobiDB-lite"/>
    </source>
</evidence>
<accession>A0A7I8BIC7</accession>
<sequence>MKRALRLLVAGTVDCRVGEGLPPGCDTVPAAFQRGVHDKPTTENPAFPGTDLADVADGTGGIVAFADDAAAVIVERARARLSIPRPRQRADAPAQAARSPARPRESGERRYAAFAATLSLIHA</sequence>
<feature type="compositionally biased region" description="Low complexity" evidence="1">
    <location>
        <begin position="91"/>
        <end position="100"/>
    </location>
</feature>
<protein>
    <submittedName>
        <fullName evidence="2">Uncharacterized protein</fullName>
    </submittedName>
</protein>
<dbReference type="AlphaFoldDB" id="A0A7I8BIC7"/>
<reference evidence="2 3" key="1">
    <citation type="journal article" date="2020" name="Genes (Basel)">
        <title>Genomic Comparison of Insect Gut Symbionts from Divergent Burkholderia Subclades.</title>
        <authorList>
            <person name="Takeshita K."/>
            <person name="Kikuchi Y."/>
        </authorList>
    </citation>
    <scope>NUCLEOTIDE SEQUENCE [LARGE SCALE GENOMIC DNA]</scope>
    <source>
        <strain evidence="2 3">PGU16</strain>
    </source>
</reference>
<keyword evidence="3" id="KW-1185">Reference proteome</keyword>
<evidence type="ECO:0000313" key="2">
    <source>
        <dbReference type="EMBL" id="BCF88382.1"/>
    </source>
</evidence>
<feature type="region of interest" description="Disordered" evidence="1">
    <location>
        <begin position="83"/>
        <end position="109"/>
    </location>
</feature>
<organism evidence="2 3">
    <name type="scientific">Paraburkholderia largidicola</name>
    <dbReference type="NCBI Taxonomy" id="3014751"/>
    <lineage>
        <taxon>Bacteria</taxon>
        <taxon>Pseudomonadati</taxon>
        <taxon>Pseudomonadota</taxon>
        <taxon>Betaproteobacteria</taxon>
        <taxon>Burkholderiales</taxon>
        <taxon>Burkholderiaceae</taxon>
        <taxon>Paraburkholderia</taxon>
    </lineage>
</organism>
<proteinExistence type="predicted"/>
<dbReference type="Proteomes" id="UP000510888">
    <property type="component" value="Chromosome 1"/>
</dbReference>
<evidence type="ECO:0000313" key="3">
    <source>
        <dbReference type="Proteomes" id="UP000510888"/>
    </source>
</evidence>
<gene>
    <name evidence="2" type="ORF">PPGU16_14490</name>
</gene>
<name>A0A7I8BIC7_9BURK</name>
<dbReference type="KEGG" id="plad:PPGU16_14490"/>
<dbReference type="EMBL" id="AP023174">
    <property type="protein sequence ID" value="BCF88382.1"/>
    <property type="molecule type" value="Genomic_DNA"/>
</dbReference>